<evidence type="ECO:0000256" key="3">
    <source>
        <dbReference type="ARBA" id="ARBA00022691"/>
    </source>
</evidence>
<reference evidence="9" key="1">
    <citation type="submission" date="2013-04" db="EMBL/GenBank/DDBJ databases">
        <title>The Genome Sequence of Fonticula alba ATCC 38817.</title>
        <authorList>
            <consortium name="The Broad Institute Genomics Platform"/>
            <person name="Russ C."/>
            <person name="Cuomo C."/>
            <person name="Burger G."/>
            <person name="Gray M.W."/>
            <person name="Holland P.W.H."/>
            <person name="King N."/>
            <person name="Lang F.B.F."/>
            <person name="Roger A.J."/>
            <person name="Ruiz-Trillo I."/>
            <person name="Brown M."/>
            <person name="Walker B."/>
            <person name="Young S."/>
            <person name="Zeng Q."/>
            <person name="Gargeya S."/>
            <person name="Fitzgerald M."/>
            <person name="Haas B."/>
            <person name="Abouelleil A."/>
            <person name="Allen A.W."/>
            <person name="Alvarado L."/>
            <person name="Arachchi H.M."/>
            <person name="Berlin A.M."/>
            <person name="Chapman S.B."/>
            <person name="Gainer-Dewar J."/>
            <person name="Goldberg J."/>
            <person name="Griggs A."/>
            <person name="Gujja S."/>
            <person name="Hansen M."/>
            <person name="Howarth C."/>
            <person name="Imamovic A."/>
            <person name="Ireland A."/>
            <person name="Larimer J."/>
            <person name="McCowan C."/>
            <person name="Murphy C."/>
            <person name="Pearson M."/>
            <person name="Poon T.W."/>
            <person name="Priest M."/>
            <person name="Roberts A."/>
            <person name="Saif S."/>
            <person name="Shea T."/>
            <person name="Sisk P."/>
            <person name="Sykes S."/>
            <person name="Wortman J."/>
            <person name="Nusbaum C."/>
            <person name="Birren B."/>
        </authorList>
    </citation>
    <scope>NUCLEOTIDE SEQUENCE [LARGE SCALE GENOMIC DNA]</scope>
    <source>
        <strain evidence="9">ATCC 38817</strain>
    </source>
</reference>
<feature type="compositionally biased region" description="Low complexity" evidence="7">
    <location>
        <begin position="37"/>
        <end position="49"/>
    </location>
</feature>
<dbReference type="InterPro" id="IPR005636">
    <property type="entry name" value="DTW"/>
</dbReference>
<evidence type="ECO:0000256" key="2">
    <source>
        <dbReference type="ARBA" id="ARBA00022679"/>
    </source>
</evidence>
<keyword evidence="2" id="KW-0808">Transferase</keyword>
<dbReference type="SMART" id="SM01144">
    <property type="entry name" value="DTW"/>
    <property type="match status" value="1"/>
</dbReference>
<dbReference type="EMBL" id="KB932204">
    <property type="protein sequence ID" value="KCV70680.1"/>
    <property type="molecule type" value="Genomic_DNA"/>
</dbReference>
<evidence type="ECO:0000256" key="7">
    <source>
        <dbReference type="SAM" id="MobiDB-lite"/>
    </source>
</evidence>
<organism evidence="9">
    <name type="scientific">Fonticula alba</name>
    <name type="common">Slime mold</name>
    <dbReference type="NCBI Taxonomy" id="691883"/>
    <lineage>
        <taxon>Eukaryota</taxon>
        <taxon>Rotosphaerida</taxon>
        <taxon>Fonticulaceae</taxon>
        <taxon>Fonticula</taxon>
    </lineage>
</organism>
<dbReference type="AlphaFoldDB" id="A0A058Z8T5"/>
<dbReference type="InterPro" id="IPR039262">
    <property type="entry name" value="DTWD2/TAPT"/>
</dbReference>
<evidence type="ECO:0000256" key="6">
    <source>
        <dbReference type="ARBA" id="ARBA00048718"/>
    </source>
</evidence>
<keyword evidence="3" id="KW-0949">S-adenosyl-L-methionine</keyword>
<keyword evidence="4" id="KW-0819">tRNA processing</keyword>
<evidence type="ECO:0000313" key="9">
    <source>
        <dbReference type="EMBL" id="KCV70680.1"/>
    </source>
</evidence>
<feature type="compositionally biased region" description="Low complexity" evidence="7">
    <location>
        <begin position="482"/>
        <end position="500"/>
    </location>
</feature>
<feature type="region of interest" description="Disordered" evidence="7">
    <location>
        <begin position="460"/>
        <end position="534"/>
    </location>
</feature>
<dbReference type="PANTHER" id="PTHR21392:SF0">
    <property type="entry name" value="TRNA-URIDINE AMINOCARBOXYPROPYLTRANSFERASE 2"/>
    <property type="match status" value="1"/>
</dbReference>
<dbReference type="EC" id="2.5.1.25" evidence="1"/>
<evidence type="ECO:0000313" key="10">
    <source>
        <dbReference type="Proteomes" id="UP000030693"/>
    </source>
</evidence>
<dbReference type="PANTHER" id="PTHR21392">
    <property type="entry name" value="TRNA-URIDINE AMINOCARBOXYPROPYLTRANSFERASE 2"/>
    <property type="match status" value="1"/>
</dbReference>
<keyword evidence="10" id="KW-1185">Reference proteome</keyword>
<evidence type="ECO:0000256" key="4">
    <source>
        <dbReference type="ARBA" id="ARBA00022694"/>
    </source>
</evidence>
<proteinExistence type="inferred from homology"/>
<evidence type="ECO:0000259" key="8">
    <source>
        <dbReference type="SMART" id="SM01144"/>
    </source>
</evidence>
<evidence type="ECO:0000256" key="1">
    <source>
        <dbReference type="ARBA" id="ARBA00012386"/>
    </source>
</evidence>
<protein>
    <recommendedName>
        <fullName evidence="1">tRNA-uridine aminocarboxypropyltransferase</fullName>
        <ecNumber evidence="1">2.5.1.25</ecNumber>
    </recommendedName>
</protein>
<dbReference type="GeneID" id="20527760"/>
<comment type="similarity">
    <text evidence="5">Belongs to the TDD superfamily. DTWD2 family.</text>
</comment>
<feature type="region of interest" description="Disordered" evidence="7">
    <location>
        <begin position="1"/>
        <end position="70"/>
    </location>
</feature>
<dbReference type="RefSeq" id="XP_009495196.1">
    <property type="nucleotide sequence ID" value="XM_009496921.1"/>
</dbReference>
<name>A0A058Z8T5_FONAL</name>
<sequence length="534" mass="56316">MSSSPSATTVAAAAAAAAAAGTGTDAGATEPVTTDQPASPAPGSATPPSENVDPLVAPYGVDRLGRPRRRPPIITYEQMASYTPADREAAHARSSLLTTLMKRHGRCAACLWPTQCSTDEPGSYRPPGSDPSVQWTDPLTKIPLYQPFPRPGLPEQTTGPVLRAPANGACNCASIGPAISQLGVGPQGDGKHRIALYMHSKEWSRSSNTGKIIANLCPGALVACHAVSPSERRIYRATMAALRAGRQPFILFPTPDSQPLEDFLAAHPVTAQPLPLSDPTELAFVSAGFDDGGEADEAGGVPGEPAINRILRGLGEYQSFEHCADAAILDRWSWPEADVPVPVTGPVRGYFIIVIDGTWGQAKTIQRHLPLWIPRVHISPDSPSLFVLRSQTQSDRISTIEAFAAMARQLINHLECDPATESDSTTAAAAGGIPNTPGDRVMRHLLRTLTIHQDTALAGRLTDRHMYGPNKPARPPKKRPCPSEAQANASAASDEAAPLATVPDEPAMSLGEEAAGAPARKVPHCEDAPSGTTQ</sequence>
<accession>A0A058Z8T5</accession>
<dbReference type="GO" id="GO:0008033">
    <property type="term" value="P:tRNA processing"/>
    <property type="evidence" value="ECO:0007669"/>
    <property type="project" value="UniProtKB-KW"/>
</dbReference>
<dbReference type="Proteomes" id="UP000030693">
    <property type="component" value="Unassembled WGS sequence"/>
</dbReference>
<dbReference type="Pfam" id="PF03942">
    <property type="entry name" value="DTW"/>
    <property type="match status" value="1"/>
</dbReference>
<feature type="domain" description="DTW" evidence="8">
    <location>
        <begin position="163"/>
        <end position="418"/>
    </location>
</feature>
<dbReference type="OrthoDB" id="343463at2759"/>
<evidence type="ECO:0000256" key="5">
    <source>
        <dbReference type="ARBA" id="ARBA00034489"/>
    </source>
</evidence>
<comment type="catalytic activity">
    <reaction evidence="6">
        <text>a uridine in tRNA + S-adenosyl-L-methionine = a 3-[(3S)-3-amino-3-carboxypropyl]uridine in tRNA + S-methyl-5'-thioadenosine + H(+)</text>
        <dbReference type="Rhea" id="RHEA:62432"/>
        <dbReference type="Rhea" id="RHEA-COMP:13339"/>
        <dbReference type="Rhea" id="RHEA-COMP:16092"/>
        <dbReference type="ChEBI" id="CHEBI:15378"/>
        <dbReference type="ChEBI" id="CHEBI:17509"/>
        <dbReference type="ChEBI" id="CHEBI:59789"/>
        <dbReference type="ChEBI" id="CHEBI:65315"/>
        <dbReference type="ChEBI" id="CHEBI:82930"/>
        <dbReference type="EC" id="2.5.1.25"/>
    </reaction>
</comment>
<feature type="compositionally biased region" description="Low complexity" evidence="7">
    <location>
        <begin position="7"/>
        <end position="29"/>
    </location>
</feature>
<gene>
    <name evidence="9" type="ORF">H696_03035</name>
</gene>
<dbReference type="GO" id="GO:0016432">
    <property type="term" value="F:tRNA-uridine aminocarboxypropyltransferase activity"/>
    <property type="evidence" value="ECO:0007669"/>
    <property type="project" value="UniProtKB-EC"/>
</dbReference>